<evidence type="ECO:0000256" key="6">
    <source>
        <dbReference type="SAM" id="Phobius"/>
    </source>
</evidence>
<keyword evidence="8" id="KW-1185">Reference proteome</keyword>
<accession>A0A371NAU1</accession>
<dbReference type="InterPro" id="IPR002809">
    <property type="entry name" value="EMC3/TMCO1"/>
</dbReference>
<dbReference type="GO" id="GO:0016020">
    <property type="term" value="C:membrane"/>
    <property type="evidence" value="ECO:0007669"/>
    <property type="project" value="UniProtKB-SubCell"/>
</dbReference>
<keyword evidence="3 6" id="KW-1133">Transmembrane helix</keyword>
<feature type="coiled-coil region" evidence="5">
    <location>
        <begin position="48"/>
        <end position="82"/>
    </location>
</feature>
<dbReference type="Pfam" id="PF01956">
    <property type="entry name" value="EMC3_TMCO1"/>
    <property type="match status" value="1"/>
</dbReference>
<dbReference type="SMART" id="SM01415">
    <property type="entry name" value="DUF106"/>
    <property type="match status" value="1"/>
</dbReference>
<evidence type="ECO:0000256" key="3">
    <source>
        <dbReference type="ARBA" id="ARBA00022989"/>
    </source>
</evidence>
<dbReference type="PANTHER" id="PTHR42198">
    <property type="entry name" value="INTEGRAL MEMBRANE PROTEIN"/>
    <property type="match status" value="1"/>
</dbReference>
<name>A0A371NAU1_9EURY</name>
<protein>
    <submittedName>
        <fullName evidence="7">Uncharacterized membrane protein (DUF106 family)</fullName>
    </submittedName>
</protein>
<feature type="transmembrane region" description="Helical" evidence="6">
    <location>
        <begin position="158"/>
        <end position="178"/>
    </location>
</feature>
<sequence>MVLEIVYGALNAVFGPFIAMDPNPQNPILTVFLISTIVAFVITLANKLLVDQERLEELKVEMQEFQQEMMEARKKNDMAALEEIQKKQMEFMDKQREMMTMSFKPMIVTFIPIILVFYWMGQEPHIVNTLVILPQIAYYVLLVPLWHMFYGMPPNAPSYAIGWLGWYILCSFAMSQIFRKFMGLKGGM</sequence>
<evidence type="ECO:0000256" key="4">
    <source>
        <dbReference type="ARBA" id="ARBA00023136"/>
    </source>
</evidence>
<evidence type="ECO:0000256" key="2">
    <source>
        <dbReference type="ARBA" id="ARBA00022692"/>
    </source>
</evidence>
<feature type="transmembrane region" description="Helical" evidence="6">
    <location>
        <begin position="101"/>
        <end position="120"/>
    </location>
</feature>
<dbReference type="PANTHER" id="PTHR42198:SF1">
    <property type="entry name" value="INTEGRAL MEMBRANE PROTEIN"/>
    <property type="match status" value="1"/>
</dbReference>
<feature type="transmembrane region" description="Helical" evidence="6">
    <location>
        <begin position="28"/>
        <end position="49"/>
    </location>
</feature>
<reference evidence="7 8" key="1">
    <citation type="submission" date="2018-07" db="EMBL/GenBank/DDBJ databases">
        <title>Genomic Encyclopedia of Type Strains, Phase IV (KMG-IV): sequencing the most valuable type-strain genomes for metagenomic binning, comparative biology and taxonomic classification.</title>
        <authorList>
            <person name="Goeker M."/>
        </authorList>
    </citation>
    <scope>NUCLEOTIDE SEQUENCE [LARGE SCALE GENOMIC DNA]</scope>
    <source>
        <strain evidence="7 8">DSM 7466</strain>
    </source>
</reference>
<feature type="transmembrane region" description="Helical" evidence="6">
    <location>
        <begin position="126"/>
        <end position="146"/>
    </location>
</feature>
<evidence type="ECO:0000313" key="8">
    <source>
        <dbReference type="Proteomes" id="UP000256864"/>
    </source>
</evidence>
<organism evidence="7 8">
    <name type="scientific">Methanothermobacter defluvii</name>
    <dbReference type="NCBI Taxonomy" id="49339"/>
    <lineage>
        <taxon>Archaea</taxon>
        <taxon>Methanobacteriati</taxon>
        <taxon>Methanobacteriota</taxon>
        <taxon>Methanomada group</taxon>
        <taxon>Methanobacteria</taxon>
        <taxon>Methanobacteriales</taxon>
        <taxon>Methanobacteriaceae</taxon>
        <taxon>Methanothermobacter</taxon>
    </lineage>
</organism>
<comment type="caution">
    <text evidence="7">The sequence shown here is derived from an EMBL/GenBank/DDBJ whole genome shotgun (WGS) entry which is preliminary data.</text>
</comment>
<gene>
    <name evidence="7" type="ORF">C7452_1568</name>
</gene>
<keyword evidence="2 6" id="KW-0812">Transmembrane</keyword>
<keyword evidence="5" id="KW-0175">Coiled coil</keyword>
<dbReference type="GeneID" id="301441801"/>
<proteinExistence type="predicted"/>
<dbReference type="AlphaFoldDB" id="A0A371NAU1"/>
<dbReference type="RefSeq" id="WP_115892763.1">
    <property type="nucleotide sequence ID" value="NZ_QREL01000003.1"/>
</dbReference>
<comment type="subcellular location">
    <subcellularLocation>
        <location evidence="1">Membrane</location>
        <topology evidence="1">Multi-pass membrane protein</topology>
    </subcellularLocation>
</comment>
<evidence type="ECO:0000256" key="5">
    <source>
        <dbReference type="SAM" id="Coils"/>
    </source>
</evidence>
<evidence type="ECO:0000313" key="7">
    <source>
        <dbReference type="EMBL" id="REE25219.1"/>
    </source>
</evidence>
<keyword evidence="4 6" id="KW-0472">Membrane</keyword>
<dbReference type="Proteomes" id="UP000256864">
    <property type="component" value="Unassembled WGS sequence"/>
</dbReference>
<dbReference type="EMBL" id="QREL01000003">
    <property type="protein sequence ID" value="REE25219.1"/>
    <property type="molecule type" value="Genomic_DNA"/>
</dbReference>
<evidence type="ECO:0000256" key="1">
    <source>
        <dbReference type="ARBA" id="ARBA00004141"/>
    </source>
</evidence>
<dbReference type="InterPro" id="IPR038978">
    <property type="entry name" value="MJ0935"/>
</dbReference>